<reference evidence="7" key="1">
    <citation type="submission" date="2023-02" db="EMBL/GenBank/DDBJ databases">
        <title>Genome of toxic invasive species Heracleum sosnowskyi carries increased number of genes despite the absence of recent whole-genome duplications.</title>
        <authorList>
            <person name="Schelkunov M."/>
            <person name="Shtratnikova V."/>
            <person name="Makarenko M."/>
            <person name="Klepikova A."/>
            <person name="Omelchenko D."/>
            <person name="Novikova G."/>
            <person name="Obukhova E."/>
            <person name="Bogdanov V."/>
            <person name="Penin A."/>
            <person name="Logacheva M."/>
        </authorList>
    </citation>
    <scope>NUCLEOTIDE SEQUENCE</scope>
    <source>
        <strain evidence="7">Hsosn_3</strain>
        <tissue evidence="7">Leaf</tissue>
    </source>
</reference>
<dbReference type="FunFam" id="3.20.20.190:FF:000034">
    <property type="entry name" value="Glycerophosphodiester phosphodiesterase GDPD2"/>
    <property type="match status" value="1"/>
</dbReference>
<evidence type="ECO:0000256" key="5">
    <source>
        <dbReference type="ARBA" id="ARBA00047512"/>
    </source>
</evidence>
<protein>
    <recommendedName>
        <fullName evidence="2">glycerophosphodiester phosphodiesterase</fullName>
        <ecNumber evidence="2">3.1.4.46</ecNumber>
    </recommendedName>
</protein>
<comment type="catalytic activity">
    <reaction evidence="5">
        <text>a sn-glycero-3-phosphodiester + H2O = an alcohol + sn-glycerol 3-phosphate + H(+)</text>
        <dbReference type="Rhea" id="RHEA:12969"/>
        <dbReference type="ChEBI" id="CHEBI:15377"/>
        <dbReference type="ChEBI" id="CHEBI:15378"/>
        <dbReference type="ChEBI" id="CHEBI:30879"/>
        <dbReference type="ChEBI" id="CHEBI:57597"/>
        <dbReference type="ChEBI" id="CHEBI:83408"/>
        <dbReference type="EC" id="3.1.4.46"/>
    </reaction>
</comment>
<comment type="similarity">
    <text evidence="1">Belongs to the glycerophosphoryl diester phosphodiesterase family.</text>
</comment>
<evidence type="ECO:0000313" key="8">
    <source>
        <dbReference type="Proteomes" id="UP001237642"/>
    </source>
</evidence>
<dbReference type="InterPro" id="IPR030395">
    <property type="entry name" value="GP_PDE_dom"/>
</dbReference>
<evidence type="ECO:0000259" key="6">
    <source>
        <dbReference type="PROSITE" id="PS51704"/>
    </source>
</evidence>
<dbReference type="Pfam" id="PF03009">
    <property type="entry name" value="GDPD"/>
    <property type="match status" value="1"/>
</dbReference>
<dbReference type="PROSITE" id="PS51257">
    <property type="entry name" value="PROKAR_LIPOPROTEIN"/>
    <property type="match status" value="1"/>
</dbReference>
<evidence type="ECO:0000313" key="7">
    <source>
        <dbReference type="EMBL" id="KAK1381637.1"/>
    </source>
</evidence>
<dbReference type="EC" id="3.1.4.46" evidence="2"/>
<dbReference type="PANTHER" id="PTHR22958">
    <property type="entry name" value="GLYCEROPHOSPHORYL DIESTER PHOSPHODIESTERASE"/>
    <property type="match status" value="1"/>
</dbReference>
<dbReference type="GO" id="GO:0008889">
    <property type="term" value="F:glycerophosphodiester phosphodiesterase activity"/>
    <property type="evidence" value="ECO:0007669"/>
    <property type="project" value="UniProtKB-EC"/>
</dbReference>
<dbReference type="EMBL" id="JAUIZM010000006">
    <property type="protein sequence ID" value="KAK1381637.1"/>
    <property type="molecule type" value="Genomic_DNA"/>
</dbReference>
<keyword evidence="4" id="KW-0378">Hydrolase</keyword>
<dbReference type="PROSITE" id="PS51704">
    <property type="entry name" value="GP_PDE"/>
    <property type="match status" value="1"/>
</dbReference>
<keyword evidence="8" id="KW-1185">Reference proteome</keyword>
<evidence type="ECO:0000256" key="4">
    <source>
        <dbReference type="ARBA" id="ARBA00022801"/>
    </source>
</evidence>
<dbReference type="SUPFAM" id="SSF51695">
    <property type="entry name" value="PLC-like phosphodiesterases"/>
    <property type="match status" value="1"/>
</dbReference>
<evidence type="ECO:0000256" key="1">
    <source>
        <dbReference type="ARBA" id="ARBA00007277"/>
    </source>
</evidence>
<comment type="caution">
    <text evidence="7">The sequence shown here is derived from an EMBL/GenBank/DDBJ whole genome shotgun (WGS) entry which is preliminary data.</text>
</comment>
<sequence>MAALRDIHISDIDPYNLNEDVIDNIVAAALASSGCKTEKEERGGNKNAIIRTKARRKKIMVIGHRGSGMNLLQSSNHRMKFIKENSIFALNAAGNFNLHFIEFDVQVTKDDCPVIFHDDFIFTKNTQGEIIEKRVTDLTLAEFVSYGPQREAANVSKPLFRKIKDGRIFEWKVETDDHLCTLQQVFQNVNHFLGFNIELKFDNKIVYKEHEIVRVIQLVFKAVFRSAKERPIIFSSFQPDAALLLRKLQTSYPVFFITNGGSEIYGDTRRNSLDEAITLCREHNLNGIVSEVRAILRNPGAVTEIKDHSKLSLITYGQLNNVPKVVYTQHLMGVDGVIVDLVEDITAAVSEFSNSVESEGNLMEDITLEG</sequence>
<reference evidence="7" key="2">
    <citation type="submission" date="2023-05" db="EMBL/GenBank/DDBJ databases">
        <authorList>
            <person name="Schelkunov M.I."/>
        </authorList>
    </citation>
    <scope>NUCLEOTIDE SEQUENCE</scope>
    <source>
        <strain evidence="7">Hsosn_3</strain>
        <tissue evidence="7">Leaf</tissue>
    </source>
</reference>
<proteinExistence type="inferred from homology"/>
<evidence type="ECO:0000256" key="2">
    <source>
        <dbReference type="ARBA" id="ARBA00012247"/>
    </source>
</evidence>
<dbReference type="Proteomes" id="UP001237642">
    <property type="component" value="Unassembled WGS sequence"/>
</dbReference>
<dbReference type="GO" id="GO:0006071">
    <property type="term" value="P:glycerol metabolic process"/>
    <property type="evidence" value="ECO:0007669"/>
    <property type="project" value="UniProtKB-KW"/>
</dbReference>
<keyword evidence="3" id="KW-0319">Glycerol metabolism</keyword>
<dbReference type="AlphaFoldDB" id="A0AAD8I9B7"/>
<name>A0AAD8I9B7_9APIA</name>
<dbReference type="Gene3D" id="3.20.20.190">
    <property type="entry name" value="Phosphatidylinositol (PI) phosphodiesterase"/>
    <property type="match status" value="1"/>
</dbReference>
<dbReference type="InterPro" id="IPR051578">
    <property type="entry name" value="GDPD"/>
</dbReference>
<accession>A0AAD8I9B7</accession>
<dbReference type="InterPro" id="IPR017946">
    <property type="entry name" value="PLC-like_Pdiesterase_TIM-brl"/>
</dbReference>
<dbReference type="PANTHER" id="PTHR22958:SF34">
    <property type="entry name" value="GLYCEROPHOSPHODIESTER PHOSPHODIESTERASE GDPD3"/>
    <property type="match status" value="1"/>
</dbReference>
<organism evidence="7 8">
    <name type="scientific">Heracleum sosnowskyi</name>
    <dbReference type="NCBI Taxonomy" id="360622"/>
    <lineage>
        <taxon>Eukaryota</taxon>
        <taxon>Viridiplantae</taxon>
        <taxon>Streptophyta</taxon>
        <taxon>Embryophyta</taxon>
        <taxon>Tracheophyta</taxon>
        <taxon>Spermatophyta</taxon>
        <taxon>Magnoliopsida</taxon>
        <taxon>eudicotyledons</taxon>
        <taxon>Gunneridae</taxon>
        <taxon>Pentapetalae</taxon>
        <taxon>asterids</taxon>
        <taxon>campanulids</taxon>
        <taxon>Apiales</taxon>
        <taxon>Apiaceae</taxon>
        <taxon>Apioideae</taxon>
        <taxon>apioid superclade</taxon>
        <taxon>Tordylieae</taxon>
        <taxon>Tordyliinae</taxon>
        <taxon>Heracleum</taxon>
    </lineage>
</organism>
<evidence type="ECO:0000256" key="3">
    <source>
        <dbReference type="ARBA" id="ARBA00022798"/>
    </source>
</evidence>
<dbReference type="GO" id="GO:0046475">
    <property type="term" value="P:glycerophospholipid catabolic process"/>
    <property type="evidence" value="ECO:0007669"/>
    <property type="project" value="TreeGrafter"/>
</dbReference>
<gene>
    <name evidence="7" type="ORF">POM88_028381</name>
</gene>
<feature type="domain" description="GP-PDE" evidence="6">
    <location>
        <begin position="59"/>
        <end position="349"/>
    </location>
</feature>